<keyword evidence="2" id="KW-1185">Reference proteome</keyword>
<protein>
    <submittedName>
        <fullName evidence="1">Uncharacterized protein</fullName>
    </submittedName>
</protein>
<proteinExistence type="predicted"/>
<reference evidence="2" key="1">
    <citation type="journal article" date="2023" name="G3 (Bethesda)">
        <title>Genome assembly and association tests identify interacting loci associated with vigor, precocity, and sex in interspecific pistachio rootstocks.</title>
        <authorList>
            <person name="Palmer W."/>
            <person name="Jacygrad E."/>
            <person name="Sagayaradj S."/>
            <person name="Cavanaugh K."/>
            <person name="Han R."/>
            <person name="Bertier L."/>
            <person name="Beede B."/>
            <person name="Kafkas S."/>
            <person name="Golino D."/>
            <person name="Preece J."/>
            <person name="Michelmore R."/>
        </authorList>
    </citation>
    <scope>NUCLEOTIDE SEQUENCE [LARGE SCALE GENOMIC DNA]</scope>
</reference>
<evidence type="ECO:0000313" key="1">
    <source>
        <dbReference type="EMBL" id="KAJ0092439.1"/>
    </source>
</evidence>
<comment type="caution">
    <text evidence="1">The sequence shown here is derived from an EMBL/GenBank/DDBJ whole genome shotgun (WGS) entry which is preliminary data.</text>
</comment>
<gene>
    <name evidence="1" type="ORF">Patl1_26057</name>
</gene>
<sequence length="9" mass="1104">MFSCEKTKM</sequence>
<dbReference type="Proteomes" id="UP001164250">
    <property type="component" value="Chromosome 7"/>
</dbReference>
<organism evidence="1 2">
    <name type="scientific">Pistacia atlantica</name>
    <dbReference type="NCBI Taxonomy" id="434234"/>
    <lineage>
        <taxon>Eukaryota</taxon>
        <taxon>Viridiplantae</taxon>
        <taxon>Streptophyta</taxon>
        <taxon>Embryophyta</taxon>
        <taxon>Tracheophyta</taxon>
        <taxon>Spermatophyta</taxon>
        <taxon>Magnoliopsida</taxon>
        <taxon>eudicotyledons</taxon>
        <taxon>Gunneridae</taxon>
        <taxon>Pentapetalae</taxon>
        <taxon>rosids</taxon>
        <taxon>malvids</taxon>
        <taxon>Sapindales</taxon>
        <taxon>Anacardiaceae</taxon>
        <taxon>Pistacia</taxon>
    </lineage>
</organism>
<name>A0ACC1B0I4_9ROSI</name>
<dbReference type="EMBL" id="CM047903">
    <property type="protein sequence ID" value="KAJ0092439.1"/>
    <property type="molecule type" value="Genomic_DNA"/>
</dbReference>
<evidence type="ECO:0000313" key="2">
    <source>
        <dbReference type="Proteomes" id="UP001164250"/>
    </source>
</evidence>
<accession>A0ACC1B0I4</accession>